<protein>
    <submittedName>
        <fullName evidence="2">Uncharacterized protein</fullName>
    </submittedName>
</protein>
<feature type="region of interest" description="Disordered" evidence="1">
    <location>
        <begin position="261"/>
        <end position="286"/>
    </location>
</feature>
<organism evidence="2 3">
    <name type="scientific">Paramagnetospirillum magneticum (strain ATCC 700264 / AMB-1)</name>
    <name type="common">Magnetospirillum magneticum</name>
    <dbReference type="NCBI Taxonomy" id="342108"/>
    <lineage>
        <taxon>Bacteria</taxon>
        <taxon>Pseudomonadati</taxon>
        <taxon>Pseudomonadota</taxon>
        <taxon>Alphaproteobacteria</taxon>
        <taxon>Rhodospirillales</taxon>
        <taxon>Magnetospirillaceae</taxon>
        <taxon>Paramagnetospirillum</taxon>
    </lineage>
</organism>
<dbReference type="AlphaFoldDB" id="Q2W5T3"/>
<dbReference type="EMBL" id="AP007255">
    <property type="protein sequence ID" value="BAE50792.1"/>
    <property type="molecule type" value="Genomic_DNA"/>
</dbReference>
<accession>Q2W5T3</accession>
<dbReference type="RefSeq" id="WP_011384391.1">
    <property type="nucleotide sequence ID" value="NC_007626.1"/>
</dbReference>
<dbReference type="OrthoDB" id="9841909at2"/>
<dbReference type="Proteomes" id="UP000007058">
    <property type="component" value="Chromosome"/>
</dbReference>
<sequence length="286" mass="30915">MLGLWMLVRGWLVTAMLALACATGSRIIYGPLGLATLAWAAVQASPRERPRYLEALAGFCVISGLFYIPALISARVTLGFLHHSEPANNFLLARIGRFVWKTPALYGNIGALLLLLGLGPRLWRQRCYGIAWRHLPMPRRVTINAGLAMLGYSTALYFYLPAEISYQLPSLLAMAALLAAVELPLPWQAGLIASQILLGLVQPDLLTPETEPHGCMAPITTTGVHFDPDLKPGVLVAHIRDSAEAACALSRLPHPPTDPWVALPSPRPGPPAILHRATADRPPSAN</sequence>
<evidence type="ECO:0000256" key="1">
    <source>
        <dbReference type="SAM" id="MobiDB-lite"/>
    </source>
</evidence>
<reference evidence="2 3" key="1">
    <citation type="journal article" date="2005" name="DNA Res.">
        <title>Complete genome sequence of the facultative anaerobic magnetotactic bacterium Magnetospirillum sp. strain AMB-1.</title>
        <authorList>
            <person name="Matsunaga T."/>
            <person name="Okamura Y."/>
            <person name="Fukuda Y."/>
            <person name="Wahyudi A.T."/>
            <person name="Murase Y."/>
            <person name="Takeyama H."/>
        </authorList>
    </citation>
    <scope>NUCLEOTIDE SEQUENCE [LARGE SCALE GENOMIC DNA]</scope>
    <source>
        <strain evidence="3">ATCC 700264 / AMB-1</strain>
    </source>
</reference>
<keyword evidence="3" id="KW-1185">Reference proteome</keyword>
<name>Q2W5T3_PARM1</name>
<dbReference type="STRING" id="342108.amb1988"/>
<proteinExistence type="predicted"/>
<evidence type="ECO:0000313" key="2">
    <source>
        <dbReference type="EMBL" id="BAE50792.1"/>
    </source>
</evidence>
<dbReference type="HOGENOM" id="CLU_972547_0_0_5"/>
<gene>
    <name evidence="2" type="ordered locus">amb1988</name>
</gene>
<dbReference type="KEGG" id="mag:amb1988"/>
<evidence type="ECO:0000313" key="3">
    <source>
        <dbReference type="Proteomes" id="UP000007058"/>
    </source>
</evidence>